<sequence>MRNVSPLLSSAAIAEPEPRVTAVTVPIDRRTVALRRRLLGMGPSFLVGIGPDPLAR</sequence>
<dbReference type="EMBL" id="AP022588">
    <property type="protein sequence ID" value="BBY27034.1"/>
    <property type="molecule type" value="Genomic_DNA"/>
</dbReference>
<organism evidence="1 2">
    <name type="scientific">Mycolicibacterium sediminis</name>
    <dbReference type="NCBI Taxonomy" id="1286180"/>
    <lineage>
        <taxon>Bacteria</taxon>
        <taxon>Bacillati</taxon>
        <taxon>Actinomycetota</taxon>
        <taxon>Actinomycetes</taxon>
        <taxon>Mycobacteriales</taxon>
        <taxon>Mycobacteriaceae</taxon>
        <taxon>Mycolicibacterium</taxon>
    </lineage>
</organism>
<dbReference type="Proteomes" id="UP000467193">
    <property type="component" value="Chromosome"/>
</dbReference>
<protein>
    <submittedName>
        <fullName evidence="1">Uncharacterized protein</fullName>
    </submittedName>
</protein>
<evidence type="ECO:0000313" key="2">
    <source>
        <dbReference type="Proteomes" id="UP000467193"/>
    </source>
</evidence>
<name>A0A7I7QL82_9MYCO</name>
<proteinExistence type="predicted"/>
<reference evidence="1 2" key="1">
    <citation type="journal article" date="2019" name="Emerg. Microbes Infect.">
        <title>Comprehensive subspecies identification of 175 nontuberculous mycobacteria species based on 7547 genomic profiles.</title>
        <authorList>
            <person name="Matsumoto Y."/>
            <person name="Kinjo T."/>
            <person name="Motooka D."/>
            <person name="Nabeya D."/>
            <person name="Jung N."/>
            <person name="Uechi K."/>
            <person name="Horii T."/>
            <person name="Iida T."/>
            <person name="Fujita J."/>
            <person name="Nakamura S."/>
        </authorList>
    </citation>
    <scope>NUCLEOTIDE SEQUENCE [LARGE SCALE GENOMIC DNA]</scope>
    <source>
        <strain evidence="1 2">JCM 17899</strain>
    </source>
</reference>
<accession>A0A7I7QL82</accession>
<dbReference type="AlphaFoldDB" id="A0A7I7QL82"/>
<dbReference type="KEGG" id="msei:MSEDJ_11300"/>
<keyword evidence="2" id="KW-1185">Reference proteome</keyword>
<gene>
    <name evidence="1" type="ORF">MSEDJ_11300</name>
</gene>
<evidence type="ECO:0000313" key="1">
    <source>
        <dbReference type="EMBL" id="BBY27034.1"/>
    </source>
</evidence>